<organism evidence="1 2">
    <name type="scientific">Cordyceps javanica</name>
    <dbReference type="NCBI Taxonomy" id="43265"/>
    <lineage>
        <taxon>Eukaryota</taxon>
        <taxon>Fungi</taxon>
        <taxon>Dikarya</taxon>
        <taxon>Ascomycota</taxon>
        <taxon>Pezizomycotina</taxon>
        <taxon>Sordariomycetes</taxon>
        <taxon>Hypocreomycetidae</taxon>
        <taxon>Hypocreales</taxon>
        <taxon>Cordycipitaceae</taxon>
        <taxon>Cordyceps</taxon>
    </lineage>
</organism>
<sequence>MNIYPDESCLEQVFRPGPGNSVQKPFMEMENGIETFDRREHALRRTQSHESFSTDGHGIRHVVGVGKLRKARFDVYRFGRHGRFMLGDLETLLRKYNASVRQGLDEASVQHQHELDDIKAVILDRRAQVAASCSIREPLVWRRAEKQVSQDDRDLREGAAALLAIRREQLLQAKELMYRHFVVNAFLTCPLIWDTDRYTVKGVRQGCLDGGWIQNCHLSKSSEDSPDGVYRLRLLWVPAPGATMYPAMLLVDRSGVTTFAVLEITWAKYHGSYFRDWAGGPKIIAIEATIRDCYVAKCQCEERVEIERAKMDEKKYKKSLSLYQRLLYKSGDYQRAQAASVQASAVQASAVQATDSQATSSQDSLDKLSFC</sequence>
<proteinExistence type="predicted"/>
<accession>A0A545W4R0</accession>
<comment type="caution">
    <text evidence="1">The sequence shown here is derived from an EMBL/GenBank/DDBJ whole genome shotgun (WGS) entry which is preliminary data.</text>
</comment>
<reference evidence="1 2" key="1">
    <citation type="journal article" date="2019" name="Appl. Microbiol. Biotechnol.">
        <title>Genome sequence of Isaria javanica and comparative genome analysis insights into family S53 peptidase evolution in fungal entomopathogens.</title>
        <authorList>
            <person name="Lin R."/>
            <person name="Zhang X."/>
            <person name="Xin B."/>
            <person name="Zou M."/>
            <person name="Gao Y."/>
            <person name="Qin F."/>
            <person name="Hu Q."/>
            <person name="Xie B."/>
            <person name="Cheng X."/>
        </authorList>
    </citation>
    <scope>NUCLEOTIDE SEQUENCE [LARGE SCALE GENOMIC DNA]</scope>
    <source>
        <strain evidence="1 2">IJ1G</strain>
    </source>
</reference>
<keyword evidence="2" id="KW-1185">Reference proteome</keyword>
<dbReference type="EMBL" id="SPUK01000004">
    <property type="protein sequence ID" value="TQV97874.1"/>
    <property type="molecule type" value="Genomic_DNA"/>
</dbReference>
<dbReference type="AlphaFoldDB" id="A0A545W4R0"/>
<evidence type="ECO:0000313" key="2">
    <source>
        <dbReference type="Proteomes" id="UP000315783"/>
    </source>
</evidence>
<name>A0A545W4R0_9HYPO</name>
<dbReference type="Proteomes" id="UP000315783">
    <property type="component" value="Unassembled WGS sequence"/>
</dbReference>
<evidence type="ECO:0000313" key="1">
    <source>
        <dbReference type="EMBL" id="TQV97874.1"/>
    </source>
</evidence>
<dbReference type="OrthoDB" id="4862074at2759"/>
<gene>
    <name evidence="1" type="ORF">IF1G_03617</name>
</gene>
<protein>
    <submittedName>
        <fullName evidence="1">Uncharacterized protein</fullName>
    </submittedName>
</protein>